<dbReference type="GO" id="GO:0016787">
    <property type="term" value="F:hydrolase activity"/>
    <property type="evidence" value="ECO:0007669"/>
    <property type="project" value="UniProtKB-KW"/>
</dbReference>
<dbReference type="InterPro" id="IPR001650">
    <property type="entry name" value="Helicase_C-like"/>
</dbReference>
<reference evidence="12 13" key="1">
    <citation type="journal article" date="2019" name="Nat. Microbiol.">
        <title>Mediterranean grassland soil C-N compound turnover is dependent on rainfall and depth, and is mediated by genomically divergent microorganisms.</title>
        <authorList>
            <person name="Diamond S."/>
            <person name="Andeer P.F."/>
            <person name="Li Z."/>
            <person name="Crits-Christoph A."/>
            <person name="Burstein D."/>
            <person name="Anantharaman K."/>
            <person name="Lane K.R."/>
            <person name="Thomas B.C."/>
            <person name="Pan C."/>
            <person name="Northen T.R."/>
            <person name="Banfield J.F."/>
        </authorList>
    </citation>
    <scope>NUCLEOTIDE SEQUENCE [LARGE SCALE GENOMIC DNA]</scope>
    <source>
        <strain evidence="12">WS_2</strain>
    </source>
</reference>
<dbReference type="EMBL" id="VBOS01000228">
    <property type="protein sequence ID" value="TMQ55232.1"/>
    <property type="molecule type" value="Genomic_DNA"/>
</dbReference>
<dbReference type="InterPro" id="IPR011545">
    <property type="entry name" value="DEAD/DEAH_box_helicase_dom"/>
</dbReference>
<proteinExistence type="inferred from homology"/>
<sequence length="438" mass="48110">MPFTRLGLPAPIVKGVRAAGYTDPTPIQQRAIPIILAGRDLVGAAQTGTGKTAAFLLPILARLLDGNRALRALVLVPTRELAAQVETNARDYGRFTGLRPGVAYGGVPIGPQERMLRREGVDLLVATPGRLLDLHGRQSVTFEDIEVLVLDEADRMVDMGFAPDLRRILRLLPERRQTLMFSATMPPELNRVASEALVDPQRVDLAPPSRPAAGITQAIYPVPRHLKTDLLDQVLLSPEVGSAIVFARTKHGADRLARQLKSRGHSVAALHGDRSQGQRERALEDLKRGRIQVLVATDIASRGIDVDDISHVINYDVPHTPEDYVHRIGRTGRVHATGDAFTLMSPEEKAEVAAIERFLGRSIPRVVIPDFDYKRHSDGSARPTPQGGRRRDGSTSGRTDRGERAAQRPPAPRPAPSPEDSHGRRPKRGAPDRRRRRM</sequence>
<name>A0A538SV15_UNCEI</name>
<dbReference type="InterPro" id="IPR027417">
    <property type="entry name" value="P-loop_NTPase"/>
</dbReference>
<dbReference type="AlphaFoldDB" id="A0A538SV15"/>
<keyword evidence="4 7" id="KW-0067">ATP-binding</keyword>
<dbReference type="GO" id="GO:0005524">
    <property type="term" value="F:ATP binding"/>
    <property type="evidence" value="ECO:0007669"/>
    <property type="project" value="UniProtKB-KW"/>
</dbReference>
<feature type="short sequence motif" description="Q motif" evidence="6">
    <location>
        <begin position="1"/>
        <end position="29"/>
    </location>
</feature>
<dbReference type="GO" id="GO:0003724">
    <property type="term" value="F:RNA helicase activity"/>
    <property type="evidence" value="ECO:0007669"/>
    <property type="project" value="InterPro"/>
</dbReference>
<feature type="compositionally biased region" description="Basic residues" evidence="8">
    <location>
        <begin position="424"/>
        <end position="438"/>
    </location>
</feature>
<dbReference type="InterPro" id="IPR044742">
    <property type="entry name" value="DEAD/DEAH_RhlB"/>
</dbReference>
<evidence type="ECO:0000313" key="13">
    <source>
        <dbReference type="Proteomes" id="UP000317716"/>
    </source>
</evidence>
<evidence type="ECO:0000313" key="12">
    <source>
        <dbReference type="EMBL" id="TMQ55232.1"/>
    </source>
</evidence>
<comment type="caution">
    <text evidence="12">The sequence shown here is derived from an EMBL/GenBank/DDBJ whole genome shotgun (WGS) entry which is preliminary data.</text>
</comment>
<dbReference type="SMART" id="SM00487">
    <property type="entry name" value="DEXDc"/>
    <property type="match status" value="1"/>
</dbReference>
<evidence type="ECO:0000256" key="5">
    <source>
        <dbReference type="ARBA" id="ARBA00038437"/>
    </source>
</evidence>
<dbReference type="PROSITE" id="PS00039">
    <property type="entry name" value="DEAD_ATP_HELICASE"/>
    <property type="match status" value="1"/>
</dbReference>
<evidence type="ECO:0000256" key="8">
    <source>
        <dbReference type="SAM" id="MobiDB-lite"/>
    </source>
</evidence>
<feature type="domain" description="Helicase C-terminal" evidence="10">
    <location>
        <begin position="230"/>
        <end position="374"/>
    </location>
</feature>
<dbReference type="Pfam" id="PF00270">
    <property type="entry name" value="DEAD"/>
    <property type="match status" value="1"/>
</dbReference>
<dbReference type="SUPFAM" id="SSF52540">
    <property type="entry name" value="P-loop containing nucleoside triphosphate hydrolases"/>
    <property type="match status" value="1"/>
</dbReference>
<dbReference type="CDD" id="cd18787">
    <property type="entry name" value="SF2_C_DEAD"/>
    <property type="match status" value="1"/>
</dbReference>
<dbReference type="InterPro" id="IPR014001">
    <property type="entry name" value="Helicase_ATP-bd"/>
</dbReference>
<feature type="domain" description="DEAD-box RNA helicase Q" evidence="11">
    <location>
        <begin position="1"/>
        <end position="29"/>
    </location>
</feature>
<dbReference type="Gene3D" id="3.40.50.300">
    <property type="entry name" value="P-loop containing nucleotide triphosphate hydrolases"/>
    <property type="match status" value="2"/>
</dbReference>
<gene>
    <name evidence="12" type="ORF">E6K72_06725</name>
</gene>
<dbReference type="GO" id="GO:0003676">
    <property type="term" value="F:nucleic acid binding"/>
    <property type="evidence" value="ECO:0007669"/>
    <property type="project" value="InterPro"/>
</dbReference>
<evidence type="ECO:0000259" key="11">
    <source>
        <dbReference type="PROSITE" id="PS51195"/>
    </source>
</evidence>
<organism evidence="12 13">
    <name type="scientific">Eiseniibacteriota bacterium</name>
    <dbReference type="NCBI Taxonomy" id="2212470"/>
    <lineage>
        <taxon>Bacteria</taxon>
        <taxon>Candidatus Eiseniibacteriota</taxon>
    </lineage>
</organism>
<dbReference type="Proteomes" id="UP000317716">
    <property type="component" value="Unassembled WGS sequence"/>
</dbReference>
<evidence type="ECO:0000256" key="3">
    <source>
        <dbReference type="ARBA" id="ARBA00022806"/>
    </source>
</evidence>
<evidence type="ECO:0000256" key="2">
    <source>
        <dbReference type="ARBA" id="ARBA00022801"/>
    </source>
</evidence>
<dbReference type="Pfam" id="PF00271">
    <property type="entry name" value="Helicase_C"/>
    <property type="match status" value="1"/>
</dbReference>
<evidence type="ECO:0000256" key="6">
    <source>
        <dbReference type="PROSITE-ProRule" id="PRU00552"/>
    </source>
</evidence>
<dbReference type="PANTHER" id="PTHR47959">
    <property type="entry name" value="ATP-DEPENDENT RNA HELICASE RHLE-RELATED"/>
    <property type="match status" value="1"/>
</dbReference>
<evidence type="ECO:0000256" key="4">
    <source>
        <dbReference type="ARBA" id="ARBA00022840"/>
    </source>
</evidence>
<evidence type="ECO:0000259" key="9">
    <source>
        <dbReference type="PROSITE" id="PS51192"/>
    </source>
</evidence>
<keyword evidence="1 7" id="KW-0547">Nucleotide-binding</keyword>
<feature type="compositionally biased region" description="Basic and acidic residues" evidence="8">
    <location>
        <begin position="389"/>
        <end position="406"/>
    </location>
</feature>
<dbReference type="GO" id="GO:0005829">
    <property type="term" value="C:cytosol"/>
    <property type="evidence" value="ECO:0007669"/>
    <property type="project" value="TreeGrafter"/>
</dbReference>
<dbReference type="InterPro" id="IPR000629">
    <property type="entry name" value="RNA-helicase_DEAD-box_CS"/>
</dbReference>
<dbReference type="PROSITE" id="PS51194">
    <property type="entry name" value="HELICASE_CTER"/>
    <property type="match status" value="1"/>
</dbReference>
<dbReference type="InterPro" id="IPR014014">
    <property type="entry name" value="RNA_helicase_DEAD_Q_motif"/>
</dbReference>
<dbReference type="SMART" id="SM00490">
    <property type="entry name" value="HELICc"/>
    <property type="match status" value="1"/>
</dbReference>
<dbReference type="PANTHER" id="PTHR47959:SF13">
    <property type="entry name" value="ATP-DEPENDENT RNA HELICASE RHLE"/>
    <property type="match status" value="1"/>
</dbReference>
<feature type="domain" description="Helicase ATP-binding" evidence="9">
    <location>
        <begin position="32"/>
        <end position="203"/>
    </location>
</feature>
<evidence type="ECO:0000259" key="10">
    <source>
        <dbReference type="PROSITE" id="PS51194"/>
    </source>
</evidence>
<dbReference type="PROSITE" id="PS51195">
    <property type="entry name" value="Q_MOTIF"/>
    <property type="match status" value="1"/>
</dbReference>
<protein>
    <submittedName>
        <fullName evidence="12">DEAD/DEAH box helicase</fullName>
    </submittedName>
</protein>
<evidence type="ECO:0000256" key="1">
    <source>
        <dbReference type="ARBA" id="ARBA00022741"/>
    </source>
</evidence>
<feature type="region of interest" description="Disordered" evidence="8">
    <location>
        <begin position="373"/>
        <end position="438"/>
    </location>
</feature>
<dbReference type="PROSITE" id="PS51192">
    <property type="entry name" value="HELICASE_ATP_BIND_1"/>
    <property type="match status" value="1"/>
</dbReference>
<comment type="similarity">
    <text evidence="5 7">Belongs to the DEAD box helicase family.</text>
</comment>
<dbReference type="InterPro" id="IPR050079">
    <property type="entry name" value="DEAD_box_RNA_helicase"/>
</dbReference>
<keyword evidence="3 7" id="KW-0347">Helicase</keyword>
<dbReference type="CDD" id="cd00268">
    <property type="entry name" value="DEADc"/>
    <property type="match status" value="1"/>
</dbReference>
<accession>A0A538SV15</accession>
<evidence type="ECO:0000256" key="7">
    <source>
        <dbReference type="RuleBase" id="RU000492"/>
    </source>
</evidence>
<keyword evidence="2 7" id="KW-0378">Hydrolase</keyword>